<protein>
    <recommendedName>
        <fullName evidence="3">MalT-like TPR region domain-containing protein</fullName>
    </recommendedName>
</protein>
<proteinExistence type="predicted"/>
<reference evidence="1 2" key="1">
    <citation type="submission" date="2015-09" db="EMBL/GenBank/DDBJ databases">
        <title>Draft genome sequence of Kouleothrix aurantiaca JCM 19913.</title>
        <authorList>
            <person name="Hemp J."/>
        </authorList>
    </citation>
    <scope>NUCLEOTIDE SEQUENCE [LARGE SCALE GENOMIC DNA]</scope>
    <source>
        <strain evidence="1 2">COM-B</strain>
    </source>
</reference>
<evidence type="ECO:0000313" key="1">
    <source>
        <dbReference type="EMBL" id="KPV50744.1"/>
    </source>
</evidence>
<dbReference type="AlphaFoldDB" id="A0A0P9CX22"/>
<accession>A0A0P9CX22</accession>
<dbReference type="Proteomes" id="UP000050509">
    <property type="component" value="Unassembled WGS sequence"/>
</dbReference>
<comment type="caution">
    <text evidence="1">The sequence shown here is derived from an EMBL/GenBank/DDBJ whole genome shotgun (WGS) entry which is preliminary data.</text>
</comment>
<sequence>MPQIRAAQPRRARAGFETLAAQLRDQPAFQSHRMGVEVGPGLLDLAGGNLARAETRLLAALAVPQLLYGFVYAAAQHGLARIAALRGDVGAARARLAHTLEYSASRRLLPEYVRTAIEVARIERDFGTPARALPLLASAAELAEAAGFGPLAAAARALLARLRA</sequence>
<evidence type="ECO:0008006" key="3">
    <source>
        <dbReference type="Google" id="ProtNLM"/>
    </source>
</evidence>
<name>A0A0P9CX22_9CHLR</name>
<organism evidence="1 2">
    <name type="scientific">Kouleothrix aurantiaca</name>
    <dbReference type="NCBI Taxonomy" id="186479"/>
    <lineage>
        <taxon>Bacteria</taxon>
        <taxon>Bacillati</taxon>
        <taxon>Chloroflexota</taxon>
        <taxon>Chloroflexia</taxon>
        <taxon>Chloroflexales</taxon>
        <taxon>Roseiflexineae</taxon>
        <taxon>Roseiflexaceae</taxon>
        <taxon>Kouleothrix</taxon>
    </lineage>
</organism>
<gene>
    <name evidence="1" type="ORF">SE17_25125</name>
</gene>
<keyword evidence="2" id="KW-1185">Reference proteome</keyword>
<evidence type="ECO:0000313" key="2">
    <source>
        <dbReference type="Proteomes" id="UP000050509"/>
    </source>
</evidence>
<dbReference type="EMBL" id="LJCR01001235">
    <property type="protein sequence ID" value="KPV50744.1"/>
    <property type="molecule type" value="Genomic_DNA"/>
</dbReference>